<evidence type="ECO:0000256" key="3">
    <source>
        <dbReference type="ARBA" id="ARBA00010541"/>
    </source>
</evidence>
<dbReference type="Pfam" id="PF13365">
    <property type="entry name" value="Trypsin_2"/>
    <property type="match status" value="1"/>
</dbReference>
<dbReference type="EnsemblBacteria" id="ABC23001">
    <property type="protein sequence ID" value="ABC23001"/>
    <property type="gene ID" value="Rru_A2201"/>
</dbReference>
<evidence type="ECO:0000256" key="1">
    <source>
        <dbReference type="ARBA" id="ARBA00001772"/>
    </source>
</evidence>
<evidence type="ECO:0000256" key="7">
    <source>
        <dbReference type="ARBA" id="ARBA00022729"/>
    </source>
</evidence>
<name>Q2RS94_RHORT</name>
<feature type="active site" description="Charge relay system" evidence="14">
    <location>
        <position position="236"/>
    </location>
</feature>
<feature type="domain" description="PDZ" evidence="16">
    <location>
        <begin position="280"/>
        <end position="347"/>
    </location>
</feature>
<evidence type="ECO:0000256" key="13">
    <source>
        <dbReference type="ARBA" id="ARBA00032850"/>
    </source>
</evidence>
<evidence type="ECO:0000256" key="14">
    <source>
        <dbReference type="PIRSR" id="PIRSR611782-1"/>
    </source>
</evidence>
<dbReference type="HOGENOM" id="CLU_020120_1_0_5"/>
<dbReference type="FunFam" id="2.40.10.120:FF:000007">
    <property type="entry name" value="Periplasmic serine endoprotease DegP-like"/>
    <property type="match status" value="1"/>
</dbReference>
<dbReference type="RefSeq" id="WP_011390050.1">
    <property type="nucleotide sequence ID" value="NC_007643.1"/>
</dbReference>
<evidence type="ECO:0000256" key="15">
    <source>
        <dbReference type="PIRSR" id="PIRSR611782-2"/>
    </source>
</evidence>
<dbReference type="SMART" id="SM00228">
    <property type="entry name" value="PDZ"/>
    <property type="match status" value="2"/>
</dbReference>
<feature type="binding site" evidence="15">
    <location>
        <position position="162"/>
    </location>
    <ligand>
        <name>substrate</name>
    </ligand>
</feature>
<dbReference type="PRINTS" id="PR00834">
    <property type="entry name" value="PROTEASES2C"/>
</dbReference>
<evidence type="ECO:0000256" key="4">
    <source>
        <dbReference type="ARBA" id="ARBA00013035"/>
    </source>
</evidence>
<gene>
    <name evidence="17" type="ordered locus">Rru_A2201</name>
</gene>
<evidence type="ECO:0000256" key="2">
    <source>
        <dbReference type="ARBA" id="ARBA00004418"/>
    </source>
</evidence>
<feature type="active site" description="Charge relay system" evidence="14">
    <location>
        <position position="132"/>
    </location>
</feature>
<dbReference type="Gene3D" id="2.40.10.120">
    <property type="match status" value="1"/>
</dbReference>
<evidence type="ECO:0000313" key="18">
    <source>
        <dbReference type="Proteomes" id="UP000001929"/>
    </source>
</evidence>
<keyword evidence="9" id="KW-0574">Periplasm</keyword>
<feature type="domain" description="PDZ" evidence="16">
    <location>
        <begin position="413"/>
        <end position="494"/>
    </location>
</feature>
<dbReference type="PANTHER" id="PTHR22939">
    <property type="entry name" value="SERINE PROTEASE FAMILY S1C HTRA-RELATED"/>
    <property type="match status" value="1"/>
</dbReference>
<organism evidence="17 18">
    <name type="scientific">Rhodospirillum rubrum (strain ATCC 11170 / ATH 1.1.1 / DSM 467 / LMG 4362 / NCIMB 8255 / S1)</name>
    <dbReference type="NCBI Taxonomy" id="269796"/>
    <lineage>
        <taxon>Bacteria</taxon>
        <taxon>Pseudomonadati</taxon>
        <taxon>Pseudomonadota</taxon>
        <taxon>Alphaproteobacteria</taxon>
        <taxon>Rhodospirillales</taxon>
        <taxon>Rhodospirillaceae</taxon>
        <taxon>Rhodospirillum</taxon>
    </lineage>
</organism>
<reference evidence="17 18" key="1">
    <citation type="journal article" date="2011" name="Stand. Genomic Sci.">
        <title>Complete genome sequence of Rhodospirillum rubrum type strain (S1).</title>
        <authorList>
            <person name="Munk A.C."/>
            <person name="Copeland A."/>
            <person name="Lucas S."/>
            <person name="Lapidus A."/>
            <person name="Del Rio T.G."/>
            <person name="Barry K."/>
            <person name="Detter J.C."/>
            <person name="Hammon N."/>
            <person name="Israni S."/>
            <person name="Pitluck S."/>
            <person name="Brettin T."/>
            <person name="Bruce D."/>
            <person name="Han C."/>
            <person name="Tapia R."/>
            <person name="Gilna P."/>
            <person name="Schmutz J."/>
            <person name="Larimer F."/>
            <person name="Land M."/>
            <person name="Kyrpides N.C."/>
            <person name="Mavromatis K."/>
            <person name="Richardson P."/>
            <person name="Rohde M."/>
            <person name="Goker M."/>
            <person name="Klenk H.P."/>
            <person name="Zhang Y."/>
            <person name="Roberts G.P."/>
            <person name="Reslewic S."/>
            <person name="Schwartz D.C."/>
        </authorList>
    </citation>
    <scope>NUCLEOTIDE SEQUENCE [LARGE SCALE GENOMIC DNA]</scope>
    <source>
        <strain evidence="18">ATCC 11170 / ATH 1.1.1 / DSM 467 / LMG 4362 / NCIMB 8255 / S1</strain>
    </source>
</reference>
<evidence type="ECO:0000256" key="9">
    <source>
        <dbReference type="ARBA" id="ARBA00022764"/>
    </source>
</evidence>
<keyword evidence="10" id="KW-0378">Hydrolase</keyword>
<comment type="subcellular location">
    <subcellularLocation>
        <location evidence="2">Periplasm</location>
    </subcellularLocation>
</comment>
<keyword evidence="7" id="KW-0732">Signal</keyword>
<dbReference type="NCBIfam" id="TIGR02037">
    <property type="entry name" value="degP_htrA_DO"/>
    <property type="match status" value="1"/>
</dbReference>
<dbReference type="InterPro" id="IPR001940">
    <property type="entry name" value="Peptidase_S1C"/>
</dbReference>
<evidence type="ECO:0000256" key="8">
    <source>
        <dbReference type="ARBA" id="ARBA00022737"/>
    </source>
</evidence>
<dbReference type="STRING" id="269796.Rru_A2201"/>
<dbReference type="InterPro" id="IPR036034">
    <property type="entry name" value="PDZ_sf"/>
</dbReference>
<dbReference type="PATRIC" id="fig|269796.9.peg.2297"/>
<keyword evidence="11" id="KW-0720">Serine protease</keyword>
<keyword evidence="8" id="KW-0677">Repeat</keyword>
<dbReference type="PANTHER" id="PTHR22939:SF130">
    <property type="entry name" value="PERIPLASMIC SERINE ENDOPROTEASE DEGP-LIKE-RELATED"/>
    <property type="match status" value="1"/>
</dbReference>
<dbReference type="Gene3D" id="2.30.42.10">
    <property type="match status" value="2"/>
</dbReference>
<comment type="catalytic activity">
    <reaction evidence="1">
        <text>Acts on substrates that are at least partially unfolded. The cleavage site P1 residue is normally between a pair of hydrophobic residues, such as Val-|-Val.</text>
        <dbReference type="EC" id="3.4.21.107"/>
    </reaction>
</comment>
<protein>
    <recommendedName>
        <fullName evidence="5">Probable periplasmic serine endoprotease DegP-like</fullName>
        <ecNumber evidence="4">3.4.21.107</ecNumber>
    </recommendedName>
    <alternativeName>
        <fullName evidence="13">Protease Do</fullName>
    </alternativeName>
</protein>
<feature type="active site" description="Charge relay system" evidence="14">
    <location>
        <position position="162"/>
    </location>
</feature>
<keyword evidence="6" id="KW-0645">Protease</keyword>
<proteinExistence type="inferred from homology"/>
<dbReference type="EC" id="3.4.21.107" evidence="4"/>
<dbReference type="InterPro" id="IPR009003">
    <property type="entry name" value="Peptidase_S1_PA"/>
</dbReference>
<dbReference type="GO" id="GO:0042597">
    <property type="term" value="C:periplasmic space"/>
    <property type="evidence" value="ECO:0007669"/>
    <property type="project" value="UniProtKB-SubCell"/>
</dbReference>
<dbReference type="GO" id="GO:0004252">
    <property type="term" value="F:serine-type endopeptidase activity"/>
    <property type="evidence" value="ECO:0007669"/>
    <property type="project" value="InterPro"/>
</dbReference>
<feature type="binding site" evidence="15">
    <location>
        <position position="132"/>
    </location>
    <ligand>
        <name>substrate</name>
    </ligand>
</feature>
<dbReference type="PROSITE" id="PS50106">
    <property type="entry name" value="PDZ"/>
    <property type="match status" value="2"/>
</dbReference>
<keyword evidence="18" id="KW-1185">Reference proteome</keyword>
<dbReference type="KEGG" id="rru:Rru_A2201"/>
<dbReference type="Proteomes" id="UP000001929">
    <property type="component" value="Chromosome"/>
</dbReference>
<comment type="similarity">
    <text evidence="3">Belongs to the peptidase S1C family.</text>
</comment>
<evidence type="ECO:0000256" key="5">
    <source>
        <dbReference type="ARBA" id="ARBA00013958"/>
    </source>
</evidence>
<dbReference type="GO" id="GO:0006508">
    <property type="term" value="P:proteolysis"/>
    <property type="evidence" value="ECO:0007669"/>
    <property type="project" value="UniProtKB-KW"/>
</dbReference>
<dbReference type="EMBL" id="CP000230">
    <property type="protein sequence ID" value="ABC23001.1"/>
    <property type="molecule type" value="Genomic_DNA"/>
</dbReference>
<dbReference type="InterPro" id="IPR011782">
    <property type="entry name" value="Pept_S1C_Do"/>
</dbReference>
<sequence length="508" mass="53352">MFQSVLDRTASNGAGSAGRLRRALAPALVAFSLAIAPFSAQAREIPESFADLAEGLLPAVVNISTTQTIDADRGPEMPQFPPGSPFEEFFKDFFERHGGPGGGVQPKTPRRATSLGSGFIVDAAGYIVTNNHVIQDADEITVILHDDTAIKAELVGKDEKTDVALLRIKTDKPLTAVPWGNSEAARVGDWVMAIGNPFGLGGTVTAGIISAKTRDINAGPYDSFIQTDAAINKGNSGGPLFNMHGEVIGINTAIFSPSGGSIGIGFSVPSNLAHQVIDDIKKFGRTRRGWIGVRIQSVTDEIAEGLGLEKSAGALIAAVTPGGPAAAAGLKVGDVIVSFDGRPVPDMRTLPRIVAETEIGKDAAIGVWREGKRQDLKMKVGELEVAEDEGLLNEPETSGVTDSQGGTAVATIGLTVTKLDDRLRSQFGFDAASEGVVVTDVTNESDAQEKGLEPGTLIVKINQTEVASPEDVVKAVAKAKDEGRKTVLLLVELRGTRTFIPVKMADKK</sequence>
<evidence type="ECO:0000256" key="10">
    <source>
        <dbReference type="ARBA" id="ARBA00022801"/>
    </source>
</evidence>
<evidence type="ECO:0000313" key="17">
    <source>
        <dbReference type="EMBL" id="ABC23001.1"/>
    </source>
</evidence>
<evidence type="ECO:0000259" key="16">
    <source>
        <dbReference type="PROSITE" id="PS50106"/>
    </source>
</evidence>
<evidence type="ECO:0000256" key="12">
    <source>
        <dbReference type="ARBA" id="ARBA00023016"/>
    </source>
</evidence>
<accession>Q2RS94</accession>
<evidence type="ECO:0000256" key="6">
    <source>
        <dbReference type="ARBA" id="ARBA00022670"/>
    </source>
</evidence>
<keyword evidence="12" id="KW-0346">Stress response</keyword>
<dbReference type="SUPFAM" id="SSF50494">
    <property type="entry name" value="Trypsin-like serine proteases"/>
    <property type="match status" value="1"/>
</dbReference>
<dbReference type="eggNOG" id="COG0265">
    <property type="taxonomic scope" value="Bacteria"/>
</dbReference>
<evidence type="ECO:0000256" key="11">
    <source>
        <dbReference type="ARBA" id="ARBA00022825"/>
    </source>
</evidence>
<dbReference type="PhylomeDB" id="Q2RS94"/>
<dbReference type="SUPFAM" id="SSF50156">
    <property type="entry name" value="PDZ domain-like"/>
    <property type="match status" value="2"/>
</dbReference>
<dbReference type="CDD" id="cd10839">
    <property type="entry name" value="cpPDZ1_DegP-like"/>
    <property type="match status" value="1"/>
</dbReference>
<dbReference type="InterPro" id="IPR001478">
    <property type="entry name" value="PDZ"/>
</dbReference>
<feature type="binding site" evidence="15">
    <location>
        <begin position="234"/>
        <end position="236"/>
    </location>
    <ligand>
        <name>substrate</name>
    </ligand>
</feature>
<dbReference type="Pfam" id="PF13180">
    <property type="entry name" value="PDZ_2"/>
    <property type="match status" value="2"/>
</dbReference>
<dbReference type="AlphaFoldDB" id="Q2RS94"/>